<sequence length="299" mass="31668">MATPSTQIAAVVPPPGMSATSIVVISNTHPVPKPDGGDVLIKLEYSGVCHSDLHSIMGDTPMKTDVAVGAGVDEKLWMGQRVGIRVSQSEKCWREYIVSPAIHVTKIPSKLSPDLAAPLLCAGIAMYSSIMKTNSRPGDWIAILGAGGGLGHMGEKKRQLCISLGATEFLDFSKVDIVEAVKASASGLGAHAVICTANGERAYEQSMQMLRPLGTLVCVGIPNVPFRLPATPFDMIVKGLRIVGNSAGTAKEMDELLAMAVAGDVKAHIECYELSDLLEVLGRLERSEIEGRAVLKIPE</sequence>
<protein>
    <submittedName>
        <fullName evidence="6">Alcohol dehydrogenase 1</fullName>
    </submittedName>
</protein>
<accession>A0A9W9U928</accession>
<reference evidence="6" key="1">
    <citation type="submission" date="2022-12" db="EMBL/GenBank/DDBJ databases">
        <authorList>
            <person name="Petersen C."/>
        </authorList>
    </citation>
    <scope>NUCLEOTIDE SEQUENCE</scope>
    <source>
        <strain evidence="6">IBT 21472</strain>
    </source>
</reference>
<comment type="cofactor">
    <cofactor evidence="1">
        <name>Zn(2+)</name>
        <dbReference type="ChEBI" id="CHEBI:29105"/>
    </cofactor>
</comment>
<reference evidence="6" key="2">
    <citation type="journal article" date="2023" name="IMA Fungus">
        <title>Comparative genomic study of the Penicillium genus elucidates a diverse pangenome and 15 lateral gene transfer events.</title>
        <authorList>
            <person name="Petersen C."/>
            <person name="Sorensen T."/>
            <person name="Nielsen M.R."/>
            <person name="Sondergaard T.E."/>
            <person name="Sorensen J.L."/>
            <person name="Fitzpatrick D.A."/>
            <person name="Frisvad J.C."/>
            <person name="Nielsen K.L."/>
        </authorList>
    </citation>
    <scope>NUCLEOTIDE SEQUENCE</scope>
    <source>
        <strain evidence="6">IBT 21472</strain>
    </source>
</reference>
<dbReference type="Gene3D" id="3.40.50.720">
    <property type="entry name" value="NAD(P)-binding Rossmann-like Domain"/>
    <property type="match status" value="2"/>
</dbReference>
<dbReference type="PANTHER" id="PTHR42940">
    <property type="entry name" value="ALCOHOL DEHYDROGENASE 1-RELATED"/>
    <property type="match status" value="1"/>
</dbReference>
<evidence type="ECO:0000313" key="7">
    <source>
        <dbReference type="Proteomes" id="UP001147746"/>
    </source>
</evidence>
<dbReference type="GO" id="GO:0004022">
    <property type="term" value="F:alcohol dehydrogenase (NAD+) activity"/>
    <property type="evidence" value="ECO:0007669"/>
    <property type="project" value="TreeGrafter"/>
</dbReference>
<keyword evidence="4" id="KW-0560">Oxidoreductase</keyword>
<comment type="caution">
    <text evidence="6">The sequence shown here is derived from an EMBL/GenBank/DDBJ whole genome shotgun (WGS) entry which is preliminary data.</text>
</comment>
<dbReference type="SMART" id="SM00829">
    <property type="entry name" value="PKS_ER"/>
    <property type="match status" value="1"/>
</dbReference>
<dbReference type="EMBL" id="JAPZBO010000002">
    <property type="protein sequence ID" value="KAJ5324812.1"/>
    <property type="molecule type" value="Genomic_DNA"/>
</dbReference>
<evidence type="ECO:0000256" key="4">
    <source>
        <dbReference type="ARBA" id="ARBA00023002"/>
    </source>
</evidence>
<dbReference type="InterPro" id="IPR011032">
    <property type="entry name" value="GroES-like_sf"/>
</dbReference>
<evidence type="ECO:0000256" key="3">
    <source>
        <dbReference type="ARBA" id="ARBA00022833"/>
    </source>
</evidence>
<evidence type="ECO:0000256" key="1">
    <source>
        <dbReference type="ARBA" id="ARBA00001947"/>
    </source>
</evidence>
<dbReference type="GO" id="GO:0005737">
    <property type="term" value="C:cytoplasm"/>
    <property type="evidence" value="ECO:0007669"/>
    <property type="project" value="TreeGrafter"/>
</dbReference>
<keyword evidence="3" id="KW-0862">Zinc</keyword>
<dbReference type="InterPro" id="IPR036291">
    <property type="entry name" value="NAD(P)-bd_dom_sf"/>
</dbReference>
<keyword evidence="7" id="KW-1185">Reference proteome</keyword>
<name>A0A9W9U928_9EURO</name>
<feature type="domain" description="Enoyl reductase (ER)" evidence="5">
    <location>
        <begin position="19"/>
        <end position="295"/>
    </location>
</feature>
<dbReference type="Proteomes" id="UP001147746">
    <property type="component" value="Unassembled WGS sequence"/>
</dbReference>
<dbReference type="Gene3D" id="3.90.180.10">
    <property type="entry name" value="Medium-chain alcohol dehydrogenases, catalytic domain"/>
    <property type="match status" value="3"/>
</dbReference>
<gene>
    <name evidence="6" type="ORF">N7476_003412</name>
</gene>
<dbReference type="InterPro" id="IPR013149">
    <property type="entry name" value="ADH-like_C"/>
</dbReference>
<dbReference type="Pfam" id="PF00107">
    <property type="entry name" value="ADH_zinc_N"/>
    <property type="match status" value="1"/>
</dbReference>
<organism evidence="6 7">
    <name type="scientific">Penicillium atrosanguineum</name>
    <dbReference type="NCBI Taxonomy" id="1132637"/>
    <lineage>
        <taxon>Eukaryota</taxon>
        <taxon>Fungi</taxon>
        <taxon>Dikarya</taxon>
        <taxon>Ascomycota</taxon>
        <taxon>Pezizomycotina</taxon>
        <taxon>Eurotiomycetes</taxon>
        <taxon>Eurotiomycetidae</taxon>
        <taxon>Eurotiales</taxon>
        <taxon>Aspergillaceae</taxon>
        <taxon>Penicillium</taxon>
    </lineage>
</organism>
<evidence type="ECO:0000259" key="5">
    <source>
        <dbReference type="SMART" id="SM00829"/>
    </source>
</evidence>
<keyword evidence="2" id="KW-0479">Metal-binding</keyword>
<dbReference type="SUPFAM" id="SSF51735">
    <property type="entry name" value="NAD(P)-binding Rossmann-fold domains"/>
    <property type="match status" value="1"/>
</dbReference>
<dbReference type="InterPro" id="IPR020843">
    <property type="entry name" value="ER"/>
</dbReference>
<evidence type="ECO:0000256" key="2">
    <source>
        <dbReference type="ARBA" id="ARBA00022723"/>
    </source>
</evidence>
<dbReference type="SUPFAM" id="SSF50129">
    <property type="entry name" value="GroES-like"/>
    <property type="match status" value="1"/>
</dbReference>
<dbReference type="PANTHER" id="PTHR42940:SF2">
    <property type="entry name" value="DEHYDROGENASE FAMILY OXIDOREDUCTASE, PUTATIVE (JCVI)-RELATED"/>
    <property type="match status" value="1"/>
</dbReference>
<proteinExistence type="predicted"/>
<dbReference type="GO" id="GO:0046872">
    <property type="term" value="F:metal ion binding"/>
    <property type="evidence" value="ECO:0007669"/>
    <property type="project" value="UniProtKB-KW"/>
</dbReference>
<evidence type="ECO:0000313" key="6">
    <source>
        <dbReference type="EMBL" id="KAJ5324812.1"/>
    </source>
</evidence>
<dbReference type="AlphaFoldDB" id="A0A9W9U928"/>